<dbReference type="InterPro" id="IPR023213">
    <property type="entry name" value="CAT-like_dom_sf"/>
</dbReference>
<dbReference type="Pfam" id="PF07247">
    <property type="entry name" value="AATase"/>
    <property type="match status" value="1"/>
</dbReference>
<organism evidence="1 2">
    <name type="scientific">Tilletiaria anomala (strain ATCC 24038 / CBS 436.72 / UBC 951)</name>
    <dbReference type="NCBI Taxonomy" id="1037660"/>
    <lineage>
        <taxon>Eukaryota</taxon>
        <taxon>Fungi</taxon>
        <taxon>Dikarya</taxon>
        <taxon>Basidiomycota</taxon>
        <taxon>Ustilaginomycotina</taxon>
        <taxon>Exobasidiomycetes</taxon>
        <taxon>Georgefischeriales</taxon>
        <taxon>Tilletiariaceae</taxon>
        <taxon>Tilletiaria</taxon>
    </lineage>
</organism>
<reference evidence="1 2" key="1">
    <citation type="submission" date="2014-05" db="EMBL/GenBank/DDBJ databases">
        <title>Draft genome sequence of a rare smut relative, Tilletiaria anomala UBC 951.</title>
        <authorList>
            <consortium name="DOE Joint Genome Institute"/>
            <person name="Toome M."/>
            <person name="Kuo A."/>
            <person name="Henrissat B."/>
            <person name="Lipzen A."/>
            <person name="Tritt A."/>
            <person name="Yoshinaga Y."/>
            <person name="Zane M."/>
            <person name="Barry K."/>
            <person name="Grigoriev I.V."/>
            <person name="Spatafora J.W."/>
            <person name="Aimea M.C."/>
        </authorList>
    </citation>
    <scope>NUCLEOTIDE SEQUENCE [LARGE SCALE GENOMIC DNA]</scope>
    <source>
        <strain evidence="1 2">UBC 951</strain>
    </source>
</reference>
<evidence type="ECO:0000313" key="2">
    <source>
        <dbReference type="Proteomes" id="UP000027361"/>
    </source>
</evidence>
<dbReference type="STRING" id="1037660.A0A066WDQ4"/>
<sequence length="561" mass="60613">MTQRSLSLHERLGLSIAQSGEPSTVVMTGYLSCSPSAALAFIQPRVGDMLQRFPLLSCAANAILTRKPEFKKSAQVISPIDIFKIISEPAHNATDATKWALAMGKTFNVTVAPLWSVGILPSSTSKDDCFVALAINHIISDGRSTLQLFASLFTDLPGKMSVDNSDRLPPRCEDTISHRPRLPLLMRTLIDELLIPKLPRALGRILTKRPAWPAHRPLAKQPIDCPEDVIVIECDEGTVDGLKALAAKVGTRTIHAPLHTACVAALLIVIEADEDGSANGKQNDRGPEILTGTPMSLRDPALGHPIMTGNYVASANWHKSSRSICSTKVYYLTRKYHHLVNPADRRGAAGYMGLLAFIPDSKRNIKKRRFHDRIFTRNAANGLVKPSPTGWEDFVRDKARSNSPYLDSLCLSNLGLLPAQTDVLRQVWFAQSAVAAGWSAGMMVSVVGLKVTHEDPALAGTKSTAVRGSCAADEDSVMTKTGEMTHVTAKATGHTTTKIGLTVSWRDGAVTGAESHLFSAALSAALLCLATQDVCEKSITEETTFAELCERVKQALAVRGK</sequence>
<dbReference type="EMBL" id="JMSN01000022">
    <property type="protein sequence ID" value="KDN49234.1"/>
    <property type="molecule type" value="Genomic_DNA"/>
</dbReference>
<name>A0A066WDQ4_TILAU</name>
<evidence type="ECO:0000313" key="1">
    <source>
        <dbReference type="EMBL" id="KDN49234.1"/>
    </source>
</evidence>
<dbReference type="AlphaFoldDB" id="A0A066WDQ4"/>
<keyword evidence="2" id="KW-1185">Reference proteome</keyword>
<dbReference type="OrthoDB" id="2150604at2759"/>
<dbReference type="PANTHER" id="PTHR28037">
    <property type="entry name" value="ALCOHOL O-ACETYLTRANSFERASE 1-RELATED"/>
    <property type="match status" value="1"/>
</dbReference>
<dbReference type="RefSeq" id="XP_013244317.1">
    <property type="nucleotide sequence ID" value="XM_013388863.1"/>
</dbReference>
<comment type="caution">
    <text evidence="1">The sequence shown here is derived from an EMBL/GenBank/DDBJ whole genome shotgun (WGS) entry which is preliminary data.</text>
</comment>
<gene>
    <name evidence="1" type="ORF">K437DRAFT_255363</name>
</gene>
<dbReference type="OMA" id="TWAQSHT"/>
<dbReference type="InterPro" id="IPR010828">
    <property type="entry name" value="Atf2/Sli1-like"/>
</dbReference>
<dbReference type="PANTHER" id="PTHR28037:SF1">
    <property type="entry name" value="ALCOHOL O-ACETYLTRANSFERASE 1-RELATED"/>
    <property type="match status" value="1"/>
</dbReference>
<dbReference type="InParanoid" id="A0A066WDQ4"/>
<protein>
    <recommendedName>
        <fullName evidence="3">CoA-dependent acyltransferase</fullName>
    </recommendedName>
</protein>
<evidence type="ECO:0008006" key="3">
    <source>
        <dbReference type="Google" id="ProtNLM"/>
    </source>
</evidence>
<accession>A0A066WDQ4</accession>
<dbReference type="HOGENOM" id="CLU_485867_0_0_1"/>
<dbReference type="GeneID" id="25264129"/>
<dbReference type="InterPro" id="IPR052058">
    <property type="entry name" value="Alcohol_O-acetyltransferase"/>
</dbReference>
<dbReference type="Gene3D" id="3.30.559.10">
    <property type="entry name" value="Chloramphenicol acetyltransferase-like domain"/>
    <property type="match status" value="1"/>
</dbReference>
<dbReference type="Proteomes" id="UP000027361">
    <property type="component" value="Unassembled WGS sequence"/>
</dbReference>
<proteinExistence type="predicted"/>